<proteinExistence type="predicted"/>
<sequence>MKETLLIKHAVGGRTFLDTDKQPVAYQWEQSGTGWRLIVHKLSKANIEQILTWKDELNLFLFQQVPGEPMKKIWFYIKEGQVMYDEAKEELTIEADSRIEYIPDTFSSLH</sequence>
<evidence type="ECO:0000313" key="2">
    <source>
        <dbReference type="Proteomes" id="UP000282028"/>
    </source>
</evidence>
<gene>
    <name evidence="1" type="ORF">EDM52_22850</name>
</gene>
<accession>A0A3M8BV82</accession>
<dbReference type="EMBL" id="RHHR01000054">
    <property type="protein sequence ID" value="RNB67244.1"/>
    <property type="molecule type" value="Genomic_DNA"/>
</dbReference>
<organism evidence="1 2">
    <name type="scientific">Brevibacillus invocatus</name>
    <dbReference type="NCBI Taxonomy" id="173959"/>
    <lineage>
        <taxon>Bacteria</taxon>
        <taxon>Bacillati</taxon>
        <taxon>Bacillota</taxon>
        <taxon>Bacilli</taxon>
        <taxon>Bacillales</taxon>
        <taxon>Paenibacillaceae</taxon>
        <taxon>Brevibacillus</taxon>
    </lineage>
</organism>
<dbReference type="RefSeq" id="WP_122911212.1">
    <property type="nucleotide sequence ID" value="NZ_CBCSBE010000036.1"/>
</dbReference>
<comment type="caution">
    <text evidence="1">The sequence shown here is derived from an EMBL/GenBank/DDBJ whole genome shotgun (WGS) entry which is preliminary data.</text>
</comment>
<evidence type="ECO:0000313" key="1">
    <source>
        <dbReference type="EMBL" id="RNB67244.1"/>
    </source>
</evidence>
<name>A0A3M8BV82_9BACL</name>
<dbReference type="AlphaFoldDB" id="A0A3M8BV82"/>
<keyword evidence="2" id="KW-1185">Reference proteome</keyword>
<protein>
    <submittedName>
        <fullName evidence="1">Uncharacterized protein</fullName>
    </submittedName>
</protein>
<dbReference type="Proteomes" id="UP000282028">
    <property type="component" value="Unassembled WGS sequence"/>
</dbReference>
<dbReference type="OrthoDB" id="2878419at2"/>
<reference evidence="1 2" key="1">
    <citation type="submission" date="2018-10" db="EMBL/GenBank/DDBJ databases">
        <title>Phylogenomics of Brevibacillus.</title>
        <authorList>
            <person name="Dunlap C."/>
        </authorList>
    </citation>
    <scope>NUCLEOTIDE SEQUENCE [LARGE SCALE GENOMIC DNA]</scope>
    <source>
        <strain evidence="1 2">JCM 12215</strain>
    </source>
</reference>